<dbReference type="GO" id="GO:0071944">
    <property type="term" value="C:cell periphery"/>
    <property type="evidence" value="ECO:0007669"/>
    <property type="project" value="UniProtKB-ARBA"/>
</dbReference>
<evidence type="ECO:0000256" key="12">
    <source>
        <dbReference type="ARBA" id="ARBA00023288"/>
    </source>
</evidence>
<keyword evidence="10 15" id="KW-0472">Membrane</keyword>
<feature type="region of interest" description="Disordered" evidence="14">
    <location>
        <begin position="250"/>
        <end position="301"/>
    </location>
</feature>
<comment type="subcellular location">
    <subcellularLocation>
        <location evidence="2">Membrane</location>
        <topology evidence="2">Lipid-anchor</topology>
        <topology evidence="2">GPI-anchor</topology>
    </subcellularLocation>
    <subcellularLocation>
        <location evidence="1">Membrane</location>
        <topology evidence="1">Single-pass membrane protein</topology>
    </subcellularLocation>
    <subcellularLocation>
        <location evidence="3">Secreted</location>
    </subcellularLocation>
</comment>
<dbReference type="InterPro" id="IPR051694">
    <property type="entry name" value="Immunoregulatory_rcpt-like"/>
</dbReference>
<feature type="compositionally biased region" description="Low complexity" evidence="14">
    <location>
        <begin position="112"/>
        <end position="168"/>
    </location>
</feature>
<feature type="compositionally biased region" description="Polar residues" evidence="14">
    <location>
        <begin position="257"/>
        <end position="267"/>
    </location>
</feature>
<feature type="domain" description="CFEM" evidence="16">
    <location>
        <begin position="1"/>
        <end position="109"/>
    </location>
</feature>
<dbReference type="EMBL" id="CBMG010001847">
    <property type="protein sequence ID" value="CEG03702.1"/>
    <property type="molecule type" value="Genomic_DNA"/>
</dbReference>
<evidence type="ECO:0000256" key="15">
    <source>
        <dbReference type="SAM" id="Phobius"/>
    </source>
</evidence>
<feature type="disulfide bond" evidence="13">
    <location>
        <begin position="30"/>
        <end position="37"/>
    </location>
</feature>
<keyword evidence="12" id="KW-0449">Lipoprotein</keyword>
<evidence type="ECO:0000313" key="17">
    <source>
        <dbReference type="EMBL" id="CEG03702.1"/>
    </source>
</evidence>
<evidence type="ECO:0000256" key="10">
    <source>
        <dbReference type="ARBA" id="ARBA00023136"/>
    </source>
</evidence>
<sequence length="434" mass="47479">MANKNAKSLYEAIPECIAPCFDTSIANTGCPDKDYDCWCYKTNHQTVVDSLEICLKGVEVKTGKTCTKNDHYDFEQSYWGICKEYWEPTGTATDPKSYPTSPATSSDISSKTTLEVSTTEAATTSSATEESTTSALESSWTSSADATETGSSELSEASGAAESTSSGGLSTGGKAGVGVGVALGLILIGAAIFLWLRERRKRRNMEERLRAIEEEKANVPYGGGYHNNVMYEMEGDRPHAEELRGSMTTPEMGANETVKSGSMTQFDPVSPSDNDKDSTFSSRSQDWPISPESPSRQEPRGLGARYMAETDHIKDIMQAVVKDIGHAMSELDLRDEKAVALNRCKYDLAHAVVKDEHNELTKDGYDRTFRPRFNCTVKTLKLVGVGGSGNEPPGVKDSEPQMEMVLRFPAREYNESPHSLVPGKAEVFLMMKEL</sequence>
<accession>A0A090MFH5</accession>
<keyword evidence="9 15" id="KW-1133">Transmembrane helix</keyword>
<keyword evidence="5" id="KW-0964">Secreted</keyword>
<keyword evidence="13" id="KW-0408">Iron</keyword>
<evidence type="ECO:0000256" key="3">
    <source>
        <dbReference type="ARBA" id="ARBA00004613"/>
    </source>
</evidence>
<dbReference type="PANTHER" id="PTHR15549">
    <property type="entry name" value="PAIRED IMMUNOGLOBULIN-LIKE TYPE 2 RECEPTOR"/>
    <property type="match status" value="1"/>
</dbReference>
<evidence type="ECO:0000256" key="13">
    <source>
        <dbReference type="PROSITE-ProRule" id="PRU01356"/>
    </source>
</evidence>
<evidence type="ECO:0000256" key="6">
    <source>
        <dbReference type="ARBA" id="ARBA00022622"/>
    </source>
</evidence>
<comment type="caution">
    <text evidence="17">The sequence shown here is derived from an EMBL/GenBank/DDBJ whole genome shotgun (WGS) entry which is preliminary data.</text>
</comment>
<feature type="region of interest" description="Disordered" evidence="14">
    <location>
        <begin position="92"/>
        <end position="172"/>
    </location>
</feature>
<evidence type="ECO:0000256" key="7">
    <source>
        <dbReference type="ARBA" id="ARBA00022692"/>
    </source>
</evidence>
<keyword evidence="11 13" id="KW-1015">Disulfide bond</keyword>
<reference evidence="17" key="1">
    <citation type="submission" date="2013-05" db="EMBL/GenBank/DDBJ databases">
        <title>Draft genome sequences of six wheat associated Fusarium spp. isolates.</title>
        <authorList>
            <person name="Moolhuijzen P.M."/>
            <person name="Manners J.M."/>
            <person name="Wilcox S."/>
            <person name="Bellgard M.I."/>
            <person name="Gardiner D.M."/>
        </authorList>
    </citation>
    <scope>NUCLEOTIDE SEQUENCE</scope>
    <source>
        <strain evidence="17">CS5907</strain>
    </source>
</reference>
<dbReference type="Pfam" id="PF05730">
    <property type="entry name" value="CFEM"/>
    <property type="match status" value="1"/>
</dbReference>
<dbReference type="InterPro" id="IPR008427">
    <property type="entry name" value="Extracellular_membr_CFEM_dom"/>
</dbReference>
<dbReference type="GO" id="GO:0005576">
    <property type="term" value="C:extracellular region"/>
    <property type="evidence" value="ECO:0007669"/>
    <property type="project" value="UniProtKB-SubCell"/>
</dbReference>
<evidence type="ECO:0000256" key="4">
    <source>
        <dbReference type="ARBA" id="ARBA00010031"/>
    </source>
</evidence>
<proteinExistence type="inferred from homology"/>
<comment type="similarity">
    <text evidence="4">Belongs to the RBT5 family.</text>
</comment>
<evidence type="ECO:0000256" key="14">
    <source>
        <dbReference type="SAM" id="MobiDB-lite"/>
    </source>
</evidence>
<feature type="compositionally biased region" description="Polar residues" evidence="14">
    <location>
        <begin position="279"/>
        <end position="296"/>
    </location>
</feature>
<dbReference type="GO" id="GO:0098552">
    <property type="term" value="C:side of membrane"/>
    <property type="evidence" value="ECO:0007669"/>
    <property type="project" value="UniProtKB-KW"/>
</dbReference>
<evidence type="ECO:0000256" key="1">
    <source>
        <dbReference type="ARBA" id="ARBA00004167"/>
    </source>
</evidence>
<feature type="binding site" description="axial binding residue" evidence="13">
    <location>
        <position position="34"/>
    </location>
    <ligand>
        <name>heme</name>
        <dbReference type="ChEBI" id="CHEBI:30413"/>
    </ligand>
    <ligandPart>
        <name>Fe</name>
        <dbReference type="ChEBI" id="CHEBI:18248"/>
    </ligandPart>
</feature>
<evidence type="ECO:0000256" key="5">
    <source>
        <dbReference type="ARBA" id="ARBA00022525"/>
    </source>
</evidence>
<keyword evidence="13" id="KW-0349">Heme</keyword>
<keyword evidence="8" id="KW-0732">Signal</keyword>
<keyword evidence="13" id="KW-0479">Metal-binding</keyword>
<protein>
    <submittedName>
        <fullName evidence="17">WGS project CBMG000000000 data, contig CS5907-c001851</fullName>
    </submittedName>
</protein>
<feature type="compositionally biased region" description="Polar residues" evidence="14">
    <location>
        <begin position="92"/>
        <end position="111"/>
    </location>
</feature>
<evidence type="ECO:0000256" key="2">
    <source>
        <dbReference type="ARBA" id="ARBA00004589"/>
    </source>
</evidence>
<keyword evidence="6" id="KW-0336">GPI-anchor</keyword>
<feature type="transmembrane region" description="Helical" evidence="15">
    <location>
        <begin position="175"/>
        <end position="196"/>
    </location>
</feature>
<evidence type="ECO:0000256" key="11">
    <source>
        <dbReference type="ARBA" id="ARBA00023157"/>
    </source>
</evidence>
<dbReference type="PANTHER" id="PTHR15549:SF30">
    <property type="entry name" value="MID2 DOMAIN-CONTAINING PROTEIN"/>
    <property type="match status" value="1"/>
</dbReference>
<comment type="caution">
    <text evidence="13">Lacks conserved residue(s) required for the propagation of feature annotation.</text>
</comment>
<organism evidence="17">
    <name type="scientific">Fusarium acuminatum CS5907</name>
    <dbReference type="NCBI Taxonomy" id="1318461"/>
    <lineage>
        <taxon>Eukaryota</taxon>
        <taxon>Fungi</taxon>
        <taxon>Dikarya</taxon>
        <taxon>Ascomycota</taxon>
        <taxon>Pezizomycotina</taxon>
        <taxon>Sordariomycetes</taxon>
        <taxon>Hypocreomycetidae</taxon>
        <taxon>Hypocreales</taxon>
        <taxon>Nectriaceae</taxon>
        <taxon>Fusarium</taxon>
        <taxon>Fusarium tricinctum species complex</taxon>
    </lineage>
</organism>
<dbReference type="AlphaFoldDB" id="A0A090MFH5"/>
<keyword evidence="6" id="KW-0325">Glycoprotein</keyword>
<dbReference type="GO" id="GO:0046872">
    <property type="term" value="F:metal ion binding"/>
    <property type="evidence" value="ECO:0007669"/>
    <property type="project" value="UniProtKB-UniRule"/>
</dbReference>
<gene>
    <name evidence="17" type="ORF">BN851_0091330</name>
</gene>
<evidence type="ECO:0000256" key="9">
    <source>
        <dbReference type="ARBA" id="ARBA00022989"/>
    </source>
</evidence>
<name>A0A090MFH5_9HYPO</name>
<keyword evidence="7 15" id="KW-0812">Transmembrane</keyword>
<evidence type="ECO:0000259" key="16">
    <source>
        <dbReference type="PROSITE" id="PS52012"/>
    </source>
</evidence>
<evidence type="ECO:0000256" key="8">
    <source>
        <dbReference type="ARBA" id="ARBA00022729"/>
    </source>
</evidence>
<dbReference type="PROSITE" id="PS52012">
    <property type="entry name" value="CFEM"/>
    <property type="match status" value="1"/>
</dbReference>